<dbReference type="PANTHER" id="PTHR43479">
    <property type="entry name" value="ACREF/ENVCD OPERON REPRESSOR-RELATED"/>
    <property type="match status" value="1"/>
</dbReference>
<dbReference type="SUPFAM" id="SSF46689">
    <property type="entry name" value="Homeodomain-like"/>
    <property type="match status" value="1"/>
</dbReference>
<organism evidence="4 5">
    <name type="scientific">Paenibacillus amylolyticus</name>
    <dbReference type="NCBI Taxonomy" id="1451"/>
    <lineage>
        <taxon>Bacteria</taxon>
        <taxon>Bacillati</taxon>
        <taxon>Bacillota</taxon>
        <taxon>Bacilli</taxon>
        <taxon>Bacillales</taxon>
        <taxon>Paenibacillaceae</taxon>
        <taxon>Paenibacillus</taxon>
    </lineage>
</organism>
<evidence type="ECO:0000256" key="2">
    <source>
        <dbReference type="PROSITE-ProRule" id="PRU00335"/>
    </source>
</evidence>
<keyword evidence="1 2" id="KW-0238">DNA-binding</keyword>
<name>A0A100VKZ8_PAEAM</name>
<proteinExistence type="predicted"/>
<dbReference type="InterPro" id="IPR050624">
    <property type="entry name" value="HTH-type_Tx_Regulator"/>
</dbReference>
<dbReference type="RefSeq" id="WP_062834455.1">
    <property type="nucleotide sequence ID" value="NZ_BCNV01000001.1"/>
</dbReference>
<feature type="domain" description="HTH tetR-type" evidence="3">
    <location>
        <begin position="9"/>
        <end position="69"/>
    </location>
</feature>
<dbReference type="InterPro" id="IPR009057">
    <property type="entry name" value="Homeodomain-like_sf"/>
</dbReference>
<dbReference type="PANTHER" id="PTHR43479:SF7">
    <property type="entry name" value="TETR-FAMILY TRANSCRIPTIONAL REGULATOR"/>
    <property type="match status" value="1"/>
</dbReference>
<dbReference type="Pfam" id="PF00440">
    <property type="entry name" value="TetR_N"/>
    <property type="match status" value="1"/>
</dbReference>
<dbReference type="Proteomes" id="UP000069697">
    <property type="component" value="Unassembled WGS sequence"/>
</dbReference>
<feature type="DNA-binding region" description="H-T-H motif" evidence="2">
    <location>
        <begin position="32"/>
        <end position="51"/>
    </location>
</feature>
<evidence type="ECO:0000256" key="1">
    <source>
        <dbReference type="ARBA" id="ARBA00023125"/>
    </source>
</evidence>
<reference evidence="5" key="2">
    <citation type="submission" date="2016-01" db="EMBL/GenBank/DDBJ databases">
        <title>Draft Genome Sequence of Paenibacillus amylolyticus Heshi-A3 that Was Isolated from Fermented Rice Bran with Aging Salted Mackerel, Which Was Named Heshiko as Traditional Fermented Seafood in Japan.</title>
        <authorList>
            <person name="Akuzawa S."/>
            <person name="Nakagawa J."/>
            <person name="Kanekatsu T."/>
            <person name="Kubota E."/>
            <person name="Ohtake R."/>
            <person name="Suzuki T."/>
            <person name="Kanesaki Y."/>
        </authorList>
    </citation>
    <scope>NUCLEOTIDE SEQUENCE [LARGE SCALE GENOMIC DNA]</scope>
    <source>
        <strain evidence="5">Heshi-A3</strain>
    </source>
</reference>
<accession>A0A100VKZ8</accession>
<dbReference type="PROSITE" id="PS50977">
    <property type="entry name" value="HTH_TETR_2"/>
    <property type="match status" value="1"/>
</dbReference>
<dbReference type="Pfam" id="PF14278">
    <property type="entry name" value="TetR_C_8"/>
    <property type="match status" value="1"/>
</dbReference>
<evidence type="ECO:0000259" key="3">
    <source>
        <dbReference type="PROSITE" id="PS50977"/>
    </source>
</evidence>
<dbReference type="InterPro" id="IPR001647">
    <property type="entry name" value="HTH_TetR"/>
</dbReference>
<dbReference type="Gene3D" id="1.10.357.10">
    <property type="entry name" value="Tetracycline Repressor, domain 2"/>
    <property type="match status" value="1"/>
</dbReference>
<protein>
    <submittedName>
        <fullName evidence="4">Transcriptional regulator, TetR family</fullName>
    </submittedName>
</protein>
<dbReference type="GO" id="GO:0003677">
    <property type="term" value="F:DNA binding"/>
    <property type="evidence" value="ECO:0007669"/>
    <property type="project" value="UniProtKB-UniRule"/>
</dbReference>
<gene>
    <name evidence="4" type="ORF">PAHA3_1877</name>
</gene>
<sequence>MVKLDRRVIKSQDAIKKAVLELMAEKIFEEITIRDISDRANVNRGTIYLHYMDKYDLLDKIIEEHIGNLRDLCHAASEMSFQEGNYVWFEYFAKNHLFFSTMLNTKSATYFHSRFIDLIVQEYKIEVDTTEGKNKGMDDEVILQFLAAAVVGSVEWWFKNGMTIPPRVMAEQTGILLDRNF</sequence>
<evidence type="ECO:0000313" key="4">
    <source>
        <dbReference type="EMBL" id="GAS81803.1"/>
    </source>
</evidence>
<dbReference type="EMBL" id="BCNV01000001">
    <property type="protein sequence ID" value="GAS81803.1"/>
    <property type="molecule type" value="Genomic_DNA"/>
</dbReference>
<dbReference type="InterPro" id="IPR039532">
    <property type="entry name" value="TetR_C_Firmicutes"/>
</dbReference>
<dbReference type="AlphaFoldDB" id="A0A100VKZ8"/>
<evidence type="ECO:0000313" key="5">
    <source>
        <dbReference type="Proteomes" id="UP000069697"/>
    </source>
</evidence>
<reference evidence="4 5" key="1">
    <citation type="journal article" date="2016" name="Genome Announc.">
        <title>Draft Genome Sequence of Paenibacillus amylolyticus Heshi-A3, Isolated from Fermented Rice Bran in a Japanese Fermented Seafood Dish.</title>
        <authorList>
            <person name="Akuzawa S."/>
            <person name="Nagaoka J."/>
            <person name="Kanekatsu M."/>
            <person name="Kubota E."/>
            <person name="Ohtake R."/>
            <person name="Suzuki T."/>
            <person name="Kanesaki Y."/>
        </authorList>
    </citation>
    <scope>NUCLEOTIDE SEQUENCE [LARGE SCALE GENOMIC DNA]</scope>
    <source>
        <strain evidence="4 5">Heshi-A3</strain>
    </source>
</reference>
<comment type="caution">
    <text evidence="4">The sequence shown here is derived from an EMBL/GenBank/DDBJ whole genome shotgun (WGS) entry which is preliminary data.</text>
</comment>